<feature type="region of interest" description="Disordered" evidence="1">
    <location>
        <begin position="85"/>
        <end position="111"/>
    </location>
</feature>
<sequence>MAHYDIYQSLGLDRSAPTRELDRQLADRLAAVAKDDAAAVDELTTARAVVGNDTRRALYDQRLDDPNAEDIDVASLKDLAALDVGDDVPSSQQGGQSQQKSGQFARTAGAKVTGAGRQVQDSFKQSKGLAIGITAVVTTVVVLLAGWGIGSLTGGKSADFSAPKKVVDEMLEQNSADDLRSWLQGHTVHETRDDVLSTMNVSDSGSSSFSGMDSHFSGAGLHASTGLTIEQLAISAGESAEVLFEDVEDDGISKEEAESIVVIGIRDDTDNYKGIVTLVERDGDYRITDVSRY</sequence>
<keyword evidence="2" id="KW-1133">Transmembrane helix</keyword>
<dbReference type="HOGENOM" id="CLU_982516_0_0_11"/>
<dbReference type="AlphaFoldDB" id="X5DUT8"/>
<evidence type="ECO:0000313" key="4">
    <source>
        <dbReference type="Proteomes" id="UP000023703"/>
    </source>
</evidence>
<dbReference type="KEGG" id="cgy:CGLY_13095"/>
<reference evidence="3 4" key="1">
    <citation type="journal article" date="2015" name="Int. J. Syst. Evol. Microbiol.">
        <title>Revisiting Corynebacterium glyciniphilum (ex Kubota et al., 1972) sp. nov., nom. rev., isolated from putrefied banana.</title>
        <authorList>
            <person name="Al-Dilaimi A."/>
            <person name="Bednarz H."/>
            <person name="Lomker A."/>
            <person name="Niehaus K."/>
            <person name="Kalinowski J."/>
            <person name="Ruckert C."/>
        </authorList>
    </citation>
    <scope>NUCLEOTIDE SEQUENCE [LARGE SCALE GENOMIC DNA]</scope>
    <source>
        <strain evidence="3">AJ 3170</strain>
    </source>
</reference>
<keyword evidence="2" id="KW-0472">Membrane</keyword>
<feature type="transmembrane region" description="Helical" evidence="2">
    <location>
        <begin position="128"/>
        <end position="149"/>
    </location>
</feature>
<feature type="compositionally biased region" description="Low complexity" evidence="1">
    <location>
        <begin position="90"/>
        <end position="103"/>
    </location>
</feature>
<organism evidence="3 4">
    <name type="scientific">Corynebacterium glyciniphilum AJ 3170</name>
    <dbReference type="NCBI Taxonomy" id="1404245"/>
    <lineage>
        <taxon>Bacteria</taxon>
        <taxon>Bacillati</taxon>
        <taxon>Actinomycetota</taxon>
        <taxon>Actinomycetes</taxon>
        <taxon>Mycobacteriales</taxon>
        <taxon>Corynebacteriaceae</taxon>
        <taxon>Corynebacterium</taxon>
    </lineage>
</organism>
<dbReference type="RefSeq" id="WP_038550051.1">
    <property type="nucleotide sequence ID" value="NZ_CP006842.1"/>
</dbReference>
<evidence type="ECO:0000256" key="2">
    <source>
        <dbReference type="SAM" id="Phobius"/>
    </source>
</evidence>
<protein>
    <submittedName>
        <fullName evidence="3">Putative membrane protein</fullName>
    </submittedName>
</protein>
<dbReference type="Proteomes" id="UP000023703">
    <property type="component" value="Chromosome"/>
</dbReference>
<name>X5DUT8_9CORY</name>
<evidence type="ECO:0000256" key="1">
    <source>
        <dbReference type="SAM" id="MobiDB-lite"/>
    </source>
</evidence>
<accession>X5DUT8</accession>
<gene>
    <name evidence="3" type="ORF">CGLY_13095</name>
</gene>
<dbReference type="eggNOG" id="ENOG5033YZR">
    <property type="taxonomic scope" value="Bacteria"/>
</dbReference>
<evidence type="ECO:0000313" key="3">
    <source>
        <dbReference type="EMBL" id="AHW65059.1"/>
    </source>
</evidence>
<dbReference type="EMBL" id="CP006842">
    <property type="protein sequence ID" value="AHW65059.1"/>
    <property type="molecule type" value="Genomic_DNA"/>
</dbReference>
<dbReference type="OrthoDB" id="4398434at2"/>
<keyword evidence="4" id="KW-1185">Reference proteome</keyword>
<keyword evidence="2" id="KW-0812">Transmembrane</keyword>
<dbReference type="STRING" id="1404245.CGLY_13095"/>
<proteinExistence type="predicted"/>